<keyword evidence="3" id="KW-1003">Cell membrane</keyword>
<feature type="domain" description="Tripartite ATP-independent periplasmic transporters DctQ component" evidence="10">
    <location>
        <begin position="24"/>
        <end position="161"/>
    </location>
</feature>
<feature type="transmembrane region" description="Helical" evidence="9">
    <location>
        <begin position="7"/>
        <end position="27"/>
    </location>
</feature>
<dbReference type="OrthoDB" id="8449485at2"/>
<dbReference type="PANTHER" id="PTHR35011:SF2">
    <property type="entry name" value="2,3-DIKETO-L-GULONATE TRAP TRANSPORTER SMALL PERMEASE PROTEIN YIAM"/>
    <property type="match status" value="1"/>
</dbReference>
<comment type="subunit">
    <text evidence="9">The complex comprises the extracytoplasmic solute receptor protein and the two transmembrane proteins.</text>
</comment>
<keyword evidence="2 9" id="KW-0813">Transport</keyword>
<feature type="transmembrane region" description="Helical" evidence="9">
    <location>
        <begin position="85"/>
        <end position="107"/>
    </location>
</feature>
<name>A0A2P7RTP8_9HYPH</name>
<comment type="function">
    <text evidence="9">Part of the tripartite ATP-independent periplasmic (TRAP) transport system.</text>
</comment>
<dbReference type="InterPro" id="IPR055348">
    <property type="entry name" value="DctQ"/>
</dbReference>
<evidence type="ECO:0000256" key="9">
    <source>
        <dbReference type="RuleBase" id="RU369079"/>
    </source>
</evidence>
<feature type="transmembrane region" description="Helical" evidence="9">
    <location>
        <begin position="47"/>
        <end position="64"/>
    </location>
</feature>
<evidence type="ECO:0000256" key="3">
    <source>
        <dbReference type="ARBA" id="ARBA00022475"/>
    </source>
</evidence>
<dbReference type="GO" id="GO:0015740">
    <property type="term" value="P:C4-dicarboxylate transport"/>
    <property type="evidence" value="ECO:0007669"/>
    <property type="project" value="TreeGrafter"/>
</dbReference>
<sequence>MLALRRLFDAVVSTILIWMLIVLLAVMTVQIVLRYGFSSSLIWAEEVCRYLLVWVSFLAAMLAYERGEIASVPMLRDALPRKAGLALAILANACGIVLLTVLVWYGFVYAGRLGSAPIPAMKFLLGDVFGPDFPVPSMYWVYIALPVGLSLFAFRLATDIVLYAGMMTTGGHAADLRDAGELEVHG</sequence>
<evidence type="ECO:0000259" key="10">
    <source>
        <dbReference type="Pfam" id="PF04290"/>
    </source>
</evidence>
<dbReference type="Pfam" id="PF04290">
    <property type="entry name" value="DctQ"/>
    <property type="match status" value="1"/>
</dbReference>
<evidence type="ECO:0000256" key="4">
    <source>
        <dbReference type="ARBA" id="ARBA00022519"/>
    </source>
</evidence>
<gene>
    <name evidence="11" type="ORF">C7I84_25275</name>
</gene>
<proteinExistence type="inferred from homology"/>
<dbReference type="AlphaFoldDB" id="A0A2P7RTP8"/>
<dbReference type="RefSeq" id="WP_106774993.1">
    <property type="nucleotide sequence ID" value="NZ_PXYK01000033.1"/>
</dbReference>
<keyword evidence="12" id="KW-1185">Reference proteome</keyword>
<keyword evidence="4 9" id="KW-0997">Cell inner membrane</keyword>
<keyword evidence="5 9" id="KW-0812">Transmembrane</keyword>
<dbReference type="EMBL" id="PXYK01000033">
    <property type="protein sequence ID" value="PSJ53603.1"/>
    <property type="molecule type" value="Genomic_DNA"/>
</dbReference>
<organism evidence="11 12">
    <name type="scientific">Kumtagia ephedrae</name>
    <dbReference type="NCBI Taxonomy" id="2116701"/>
    <lineage>
        <taxon>Bacteria</taxon>
        <taxon>Pseudomonadati</taxon>
        <taxon>Pseudomonadota</taxon>
        <taxon>Alphaproteobacteria</taxon>
        <taxon>Hyphomicrobiales</taxon>
        <taxon>Phyllobacteriaceae</taxon>
        <taxon>Kumtagia</taxon>
    </lineage>
</organism>
<evidence type="ECO:0000313" key="11">
    <source>
        <dbReference type="EMBL" id="PSJ53603.1"/>
    </source>
</evidence>
<protein>
    <recommendedName>
        <fullName evidence="9">TRAP transporter small permease protein</fullName>
    </recommendedName>
</protein>
<evidence type="ECO:0000256" key="7">
    <source>
        <dbReference type="ARBA" id="ARBA00023136"/>
    </source>
</evidence>
<comment type="caution">
    <text evidence="11">The sequence shown here is derived from an EMBL/GenBank/DDBJ whole genome shotgun (WGS) entry which is preliminary data.</text>
</comment>
<dbReference type="GO" id="GO:0022857">
    <property type="term" value="F:transmembrane transporter activity"/>
    <property type="evidence" value="ECO:0007669"/>
    <property type="project" value="UniProtKB-UniRule"/>
</dbReference>
<reference evidence="11 12" key="1">
    <citation type="submission" date="2018-03" db="EMBL/GenBank/DDBJ databases">
        <title>The draft genome of Mesorhizobium sp. 6GN-30.</title>
        <authorList>
            <person name="Liu L."/>
            <person name="Li L."/>
            <person name="Wang T."/>
            <person name="Zhang X."/>
            <person name="Liang L."/>
        </authorList>
    </citation>
    <scope>NUCLEOTIDE SEQUENCE [LARGE SCALE GENOMIC DNA]</scope>
    <source>
        <strain evidence="11 12">6GN30</strain>
    </source>
</reference>
<comment type="similarity">
    <text evidence="8 9">Belongs to the TRAP transporter small permease family.</text>
</comment>
<evidence type="ECO:0000256" key="5">
    <source>
        <dbReference type="ARBA" id="ARBA00022692"/>
    </source>
</evidence>
<dbReference type="PANTHER" id="PTHR35011">
    <property type="entry name" value="2,3-DIKETO-L-GULONATE TRAP TRANSPORTER SMALL PERMEASE PROTEIN YIAM"/>
    <property type="match status" value="1"/>
</dbReference>
<dbReference type="InterPro" id="IPR007387">
    <property type="entry name" value="TRAP_DctQ"/>
</dbReference>
<keyword evidence="7 9" id="KW-0472">Membrane</keyword>
<evidence type="ECO:0000256" key="2">
    <source>
        <dbReference type="ARBA" id="ARBA00022448"/>
    </source>
</evidence>
<keyword evidence="6 9" id="KW-1133">Transmembrane helix</keyword>
<accession>A0A2P7RTP8</accession>
<feature type="transmembrane region" description="Helical" evidence="9">
    <location>
        <begin position="139"/>
        <end position="157"/>
    </location>
</feature>
<comment type="subcellular location">
    <subcellularLocation>
        <location evidence="1 9">Cell inner membrane</location>
        <topology evidence="1 9">Multi-pass membrane protein</topology>
    </subcellularLocation>
</comment>
<evidence type="ECO:0000256" key="1">
    <source>
        <dbReference type="ARBA" id="ARBA00004429"/>
    </source>
</evidence>
<dbReference type="Proteomes" id="UP000241229">
    <property type="component" value="Unassembled WGS sequence"/>
</dbReference>
<evidence type="ECO:0000313" key="12">
    <source>
        <dbReference type="Proteomes" id="UP000241229"/>
    </source>
</evidence>
<dbReference type="GO" id="GO:0005886">
    <property type="term" value="C:plasma membrane"/>
    <property type="evidence" value="ECO:0007669"/>
    <property type="project" value="UniProtKB-SubCell"/>
</dbReference>
<evidence type="ECO:0000256" key="8">
    <source>
        <dbReference type="ARBA" id="ARBA00038436"/>
    </source>
</evidence>
<evidence type="ECO:0000256" key="6">
    <source>
        <dbReference type="ARBA" id="ARBA00022989"/>
    </source>
</evidence>